<dbReference type="AlphaFoldDB" id="A0A8R1E906"/>
<reference evidence="1" key="2">
    <citation type="submission" date="2022-06" db="UniProtKB">
        <authorList>
            <consortium name="EnsemblMetazoa"/>
        </authorList>
    </citation>
    <scope>IDENTIFICATION</scope>
    <source>
        <strain evidence="1">DF5081</strain>
    </source>
</reference>
<reference evidence="2" key="1">
    <citation type="submission" date="2010-08" db="EMBL/GenBank/DDBJ databases">
        <authorList>
            <consortium name="Caenorhabditis japonica Sequencing Consortium"/>
            <person name="Wilson R.K."/>
        </authorList>
    </citation>
    <scope>NUCLEOTIDE SEQUENCE [LARGE SCALE GENOMIC DNA]</scope>
    <source>
        <strain evidence="2">DF5081</strain>
    </source>
</reference>
<keyword evidence="2" id="KW-1185">Reference proteome</keyword>
<proteinExistence type="predicted"/>
<sequence>MNCPKSAFAFALIGAPLCGSPLKFGFANTSTSFSHFDLLLFDRSQPPVEIADTTDFRPQIAFSVPGIPSAQPSLLSLLSWLCPLSALASTYSGNFWLIAIENG</sequence>
<protein>
    <submittedName>
        <fullName evidence="1">Uncharacterized protein</fullName>
    </submittedName>
</protein>
<name>A0A8R1E906_CAEJA</name>
<evidence type="ECO:0000313" key="2">
    <source>
        <dbReference type="Proteomes" id="UP000005237"/>
    </source>
</evidence>
<dbReference type="EnsemblMetazoa" id="CJA27864.1">
    <property type="protein sequence ID" value="CJA27864.1"/>
    <property type="gene ID" value="WBGene00183437"/>
</dbReference>
<evidence type="ECO:0000313" key="1">
    <source>
        <dbReference type="EnsemblMetazoa" id="CJA27864.1"/>
    </source>
</evidence>
<accession>A0A8R1E906</accession>
<organism evidence="1 2">
    <name type="scientific">Caenorhabditis japonica</name>
    <dbReference type="NCBI Taxonomy" id="281687"/>
    <lineage>
        <taxon>Eukaryota</taxon>
        <taxon>Metazoa</taxon>
        <taxon>Ecdysozoa</taxon>
        <taxon>Nematoda</taxon>
        <taxon>Chromadorea</taxon>
        <taxon>Rhabditida</taxon>
        <taxon>Rhabditina</taxon>
        <taxon>Rhabditomorpha</taxon>
        <taxon>Rhabditoidea</taxon>
        <taxon>Rhabditidae</taxon>
        <taxon>Peloderinae</taxon>
        <taxon>Caenorhabditis</taxon>
    </lineage>
</organism>
<dbReference type="Proteomes" id="UP000005237">
    <property type="component" value="Unassembled WGS sequence"/>
</dbReference>